<dbReference type="Proteomes" id="UP000075243">
    <property type="component" value="Chromosome 4"/>
</dbReference>
<keyword evidence="2" id="KW-0806">Transcription termination</keyword>
<proteinExistence type="inferred from homology"/>
<evidence type="ECO:0000256" key="2">
    <source>
        <dbReference type="ARBA" id="ARBA00022472"/>
    </source>
</evidence>
<sequence>MEIGEFSRCLRLLESLKCREAIKERVTEEGLVRACLEVKLRVDCLCGYGLTRRDALKILWKEPRVIGYEIGDIERKVEFLVQRMKCDVECLAEVPKYLGVSFEKQIVARYSVVEYLRGKGAIGFDVGLKDLVMPSRIRFYNLYVKPYPECEKIYGRFYGGGEAKRKHPVGLWKLFKPEKFLESREDVKNMRCFMEALT</sequence>
<dbReference type="Gene3D" id="1.25.70.10">
    <property type="entry name" value="Transcription termination factor 3, mitochondrial"/>
    <property type="match status" value="1"/>
</dbReference>
<dbReference type="AlphaFoldDB" id="A0A151TMP7"/>
<dbReference type="InterPro" id="IPR038538">
    <property type="entry name" value="MTERF_sf"/>
</dbReference>
<protein>
    <submittedName>
        <fullName evidence="4">Uncharacterized protein</fullName>
    </submittedName>
</protein>
<keyword evidence="2" id="KW-0805">Transcription regulation</keyword>
<dbReference type="EMBL" id="CM003606">
    <property type="protein sequence ID" value="KYP68325.1"/>
    <property type="molecule type" value="Genomic_DNA"/>
</dbReference>
<evidence type="ECO:0000256" key="3">
    <source>
        <dbReference type="ARBA" id="ARBA00022946"/>
    </source>
</evidence>
<organism evidence="4 5">
    <name type="scientific">Cajanus cajan</name>
    <name type="common">Pigeon pea</name>
    <name type="synonym">Cajanus indicus</name>
    <dbReference type="NCBI Taxonomy" id="3821"/>
    <lineage>
        <taxon>Eukaryota</taxon>
        <taxon>Viridiplantae</taxon>
        <taxon>Streptophyta</taxon>
        <taxon>Embryophyta</taxon>
        <taxon>Tracheophyta</taxon>
        <taxon>Spermatophyta</taxon>
        <taxon>Magnoliopsida</taxon>
        <taxon>eudicotyledons</taxon>
        <taxon>Gunneridae</taxon>
        <taxon>Pentapetalae</taxon>
        <taxon>rosids</taxon>
        <taxon>fabids</taxon>
        <taxon>Fabales</taxon>
        <taxon>Fabaceae</taxon>
        <taxon>Papilionoideae</taxon>
        <taxon>50 kb inversion clade</taxon>
        <taxon>NPAAA clade</taxon>
        <taxon>indigoferoid/millettioid clade</taxon>
        <taxon>Phaseoleae</taxon>
        <taxon>Cajanus</taxon>
    </lineage>
</organism>
<evidence type="ECO:0000313" key="4">
    <source>
        <dbReference type="EMBL" id="KYP68325.1"/>
    </source>
</evidence>
<keyword evidence="2" id="KW-0804">Transcription</keyword>
<dbReference type="Gramene" id="C.cajan_21316.t">
    <property type="protein sequence ID" value="C.cajan_21316.t.cds1"/>
    <property type="gene ID" value="C.cajan_21316"/>
</dbReference>
<dbReference type="GO" id="GO:0003676">
    <property type="term" value="F:nucleic acid binding"/>
    <property type="evidence" value="ECO:0007669"/>
    <property type="project" value="InterPro"/>
</dbReference>
<accession>A0A151TMP7</accession>
<gene>
    <name evidence="4" type="ORF">KK1_021946</name>
</gene>
<keyword evidence="3" id="KW-0809">Transit peptide</keyword>
<dbReference type="Pfam" id="PF02536">
    <property type="entry name" value="mTERF"/>
    <property type="match status" value="1"/>
</dbReference>
<evidence type="ECO:0000256" key="1">
    <source>
        <dbReference type="ARBA" id="ARBA00007692"/>
    </source>
</evidence>
<comment type="similarity">
    <text evidence="1">Belongs to the mTERF family.</text>
</comment>
<dbReference type="STRING" id="3821.A0A151TMP7"/>
<reference evidence="4 5" key="1">
    <citation type="journal article" date="2012" name="Nat. Biotechnol.">
        <title>Draft genome sequence of pigeonpea (Cajanus cajan), an orphan legume crop of resource-poor farmers.</title>
        <authorList>
            <person name="Varshney R.K."/>
            <person name="Chen W."/>
            <person name="Li Y."/>
            <person name="Bharti A.K."/>
            <person name="Saxena R.K."/>
            <person name="Schlueter J.A."/>
            <person name="Donoghue M.T."/>
            <person name="Azam S."/>
            <person name="Fan G."/>
            <person name="Whaley A.M."/>
            <person name="Farmer A.D."/>
            <person name="Sheridan J."/>
            <person name="Iwata A."/>
            <person name="Tuteja R."/>
            <person name="Penmetsa R.V."/>
            <person name="Wu W."/>
            <person name="Upadhyaya H.D."/>
            <person name="Yang S.P."/>
            <person name="Shah T."/>
            <person name="Saxena K.B."/>
            <person name="Michael T."/>
            <person name="McCombie W.R."/>
            <person name="Yang B."/>
            <person name="Zhang G."/>
            <person name="Yang H."/>
            <person name="Wang J."/>
            <person name="Spillane C."/>
            <person name="Cook D.R."/>
            <person name="May G.D."/>
            <person name="Xu X."/>
            <person name="Jackson S.A."/>
        </authorList>
    </citation>
    <scope>NUCLEOTIDE SEQUENCE [LARGE SCALE GENOMIC DNA]</scope>
    <source>
        <strain evidence="5">cv. Asha</strain>
    </source>
</reference>
<evidence type="ECO:0000313" key="5">
    <source>
        <dbReference type="Proteomes" id="UP000075243"/>
    </source>
</evidence>
<dbReference type="PANTHER" id="PTHR13068:SF23">
    <property type="entry name" value="TRANSCRIPTION TERMINATION FACTOR MTERF15, MITOCHONDRIAL"/>
    <property type="match status" value="1"/>
</dbReference>
<dbReference type="GO" id="GO:0006353">
    <property type="term" value="P:DNA-templated transcription termination"/>
    <property type="evidence" value="ECO:0007669"/>
    <property type="project" value="UniProtKB-KW"/>
</dbReference>
<name>A0A151TMP7_CAJCA</name>
<dbReference type="PANTHER" id="PTHR13068">
    <property type="entry name" value="CGI-12 PROTEIN-RELATED"/>
    <property type="match status" value="1"/>
</dbReference>
<dbReference type="OMA" id="KEPRVIG"/>
<dbReference type="InterPro" id="IPR003690">
    <property type="entry name" value="MTERF"/>
</dbReference>
<keyword evidence="5" id="KW-1185">Reference proteome</keyword>
<dbReference type="SMART" id="SM00733">
    <property type="entry name" value="Mterf"/>
    <property type="match status" value="2"/>
</dbReference>